<dbReference type="InterPro" id="IPR025977">
    <property type="entry name" value="Cnd3_C"/>
</dbReference>
<feature type="domain" description="Nuclear condensin complex subunit 3 C-terminal" evidence="10">
    <location>
        <begin position="707"/>
        <end position="1025"/>
    </location>
</feature>
<feature type="compositionally biased region" description="Low complexity" evidence="9">
    <location>
        <begin position="1098"/>
        <end position="1110"/>
    </location>
</feature>
<sequence>MASSLPHVPLIVSIFKECQETSLSHDRLIASLTDLYMKMPFSHFAEDFFELSRYSLLSADRTAARERTINFIVRAVIHIIANAPDRNDGKPRNLLLIKAFLFCSKYHECVKHAPRFRCTQLIYKLLEAMGTESCIPVELFDVIQRVLIRRSKDIKPMVRVQAALGLARLQNPTDKKCPVIEQLLWLCRHDTSPDVRRAALAAIVLTTFTLPSVVERCRDVSDAVRKTAYTILANRAVVRPLSIAKRIAILQDGLTDTSVEVRKAAQAMVVAWFNFLDKDPILLLRRLDTEGVPKTSKLCLDNLLPNLNEEDLISVITKWSDDYLDEKHIPKPDRCSVECVFFWRVIFENLLKKQKACEESEDNGEGSDSNGKSSSLTSSQIASLLERITPNVTNYVDFVISRVECLLALLRADVDYNENVMEAECVLEHVLMVSESLDLSDEFGRRRLLDVVRTWLVCPQVPASLTKYLLEIYFKLETNVDLSEPQNRVVKMTEMTSELLEAAEEDLKRQQQLQKQQEQQQASIANGNTESAVTSIANTPLVEPLKPEVAKPINKARETFLRIKIAELKVKLNELNESLSECVRQKNFERATTLQEEFNRLEGERSLLMRELTGINVQATPVTIATGPAQSDVSTSIKREASAVDEASEIPIITIDSESEEEEDEEMGESEDRPNMEVTLVRRQLKYLSRLSADVVLKSNKMVVVTIQQCPTLWTLPPSLRSLLYNLILPSVQHADLAIRNQAILALGLCCTLDLTLSKTYLPLFYEALKMDHPTVRVTAIDCIIDILVVFGVHPFLEIADKFEEISLDLSDLVLLKSSHSAGVTFNASASETISLALRILGPLVELLDSDSVTREVISKEDADLRTASGVGMTKLFIFGRLLSGRLISRLLLLWFNQQTSELPTLSQTLGVFFTDFVCSSQERQACVADAVLPTLSSLVAAPATSPLSDVDPGLVVDLLVRLTDAASLFPAARTKAAMDAGEGYKSTDNPCHDDLAMRLSNRVLNSPQSAEARLYIRVLGQLRLSLHKSQLYKDLLRMVNLMLKKAERHCILTLHRFKKNIQTSITSSGLNVDDFLEDAPQQSNPTAATLPAETPDSQTSSTRASPSSSEDQPALLAPPGATQMDLEDVEGVPRRKSVMFNEHMRKTLAGLSFSGPPVPSTMLVFTDDEESDSEREKDTGERTIRNPPLRKIAPLEVEKDRSHQQQLEENDDDDHVEIILVEHSKQEGEKVIESPRATRRRVTVTVTERSQRSMPKTAASRTRLRRLPATPSSLTTPVVTQDTEKMPPPTSTIRRTTRLRPSRTSTTAKTTPSTVPRPSNVRTTRRTSTRNSSSRK</sequence>
<dbReference type="InterPro" id="IPR016024">
    <property type="entry name" value="ARM-type_fold"/>
</dbReference>
<dbReference type="GO" id="GO:0007076">
    <property type="term" value="P:mitotic chromosome condensation"/>
    <property type="evidence" value="ECO:0007669"/>
    <property type="project" value="InterPro"/>
</dbReference>
<keyword evidence="7" id="KW-0131">Cell cycle</keyword>
<evidence type="ECO:0000256" key="3">
    <source>
        <dbReference type="ARBA" id="ARBA00022454"/>
    </source>
</evidence>
<feature type="compositionally biased region" description="Basic residues" evidence="9">
    <location>
        <begin position="1324"/>
        <end position="1337"/>
    </location>
</feature>
<evidence type="ECO:0000256" key="8">
    <source>
        <dbReference type="SAM" id="Coils"/>
    </source>
</evidence>
<dbReference type="EMBL" id="CABIJS010000221">
    <property type="protein sequence ID" value="VUZ46495.1"/>
    <property type="molecule type" value="Genomic_DNA"/>
</dbReference>
<keyword evidence="8" id="KW-0175">Coiled coil</keyword>
<feature type="region of interest" description="Disordered" evidence="9">
    <location>
        <begin position="510"/>
        <end position="530"/>
    </location>
</feature>
<dbReference type="PANTHER" id="PTHR14418">
    <property type="entry name" value="CONDENSIN COMPLEX SUBUNIT 3-RELATED"/>
    <property type="match status" value="1"/>
</dbReference>
<comment type="similarity">
    <text evidence="2">Belongs to the CND3 (condensin subunit 3) family.</text>
</comment>
<dbReference type="Gene3D" id="1.25.10.10">
    <property type="entry name" value="Leucine-rich Repeat Variant"/>
    <property type="match status" value="1"/>
</dbReference>
<organism evidence="11 12">
    <name type="scientific">Hymenolepis diminuta</name>
    <name type="common">Rat tapeworm</name>
    <dbReference type="NCBI Taxonomy" id="6216"/>
    <lineage>
        <taxon>Eukaryota</taxon>
        <taxon>Metazoa</taxon>
        <taxon>Spiralia</taxon>
        <taxon>Lophotrochozoa</taxon>
        <taxon>Platyhelminthes</taxon>
        <taxon>Cestoda</taxon>
        <taxon>Eucestoda</taxon>
        <taxon>Cyclophyllidea</taxon>
        <taxon>Hymenolepididae</taxon>
        <taxon>Hymenolepis</taxon>
    </lineage>
</organism>
<evidence type="ECO:0000313" key="11">
    <source>
        <dbReference type="EMBL" id="VUZ46495.1"/>
    </source>
</evidence>
<evidence type="ECO:0000256" key="5">
    <source>
        <dbReference type="ARBA" id="ARBA00022776"/>
    </source>
</evidence>
<dbReference type="InterPro" id="IPR011989">
    <property type="entry name" value="ARM-like"/>
</dbReference>
<feature type="compositionally biased region" description="Low complexity" evidence="9">
    <location>
        <begin position="510"/>
        <end position="521"/>
    </location>
</feature>
<feature type="region of interest" description="Disordered" evidence="9">
    <location>
        <begin position="1228"/>
        <end position="1337"/>
    </location>
</feature>
<feature type="coiled-coil region" evidence="8">
    <location>
        <begin position="565"/>
        <end position="611"/>
    </location>
</feature>
<dbReference type="GO" id="GO:0051301">
    <property type="term" value="P:cell division"/>
    <property type="evidence" value="ECO:0007669"/>
    <property type="project" value="UniProtKB-KW"/>
</dbReference>
<dbReference type="GO" id="GO:0000793">
    <property type="term" value="C:condensed chromosome"/>
    <property type="evidence" value="ECO:0007669"/>
    <property type="project" value="TreeGrafter"/>
</dbReference>
<dbReference type="Pfam" id="PF12719">
    <property type="entry name" value="Cnd3"/>
    <property type="match status" value="1"/>
</dbReference>
<dbReference type="GO" id="GO:0000796">
    <property type="term" value="C:condensin complex"/>
    <property type="evidence" value="ECO:0007669"/>
    <property type="project" value="InterPro"/>
</dbReference>
<dbReference type="Proteomes" id="UP000321570">
    <property type="component" value="Unassembled WGS sequence"/>
</dbReference>
<dbReference type="InterPro" id="IPR027165">
    <property type="entry name" value="CND3"/>
</dbReference>
<feature type="region of interest" description="Disordered" evidence="9">
    <location>
        <begin position="1076"/>
        <end position="1128"/>
    </location>
</feature>
<protein>
    <recommendedName>
        <fullName evidence="10">Nuclear condensin complex subunit 3 C-terminal domain-containing protein</fullName>
    </recommendedName>
</protein>
<feature type="compositionally biased region" description="Low complexity" evidence="9">
    <location>
        <begin position="1303"/>
        <end position="1323"/>
    </location>
</feature>
<keyword evidence="3" id="KW-0158">Chromosome</keyword>
<feature type="compositionally biased region" description="Polar residues" evidence="9">
    <location>
        <begin position="1271"/>
        <end position="1282"/>
    </location>
</feature>
<keyword evidence="4" id="KW-0132">Cell division</keyword>
<evidence type="ECO:0000256" key="9">
    <source>
        <dbReference type="SAM" id="MobiDB-lite"/>
    </source>
</evidence>
<evidence type="ECO:0000256" key="6">
    <source>
        <dbReference type="ARBA" id="ARBA00023067"/>
    </source>
</evidence>
<keyword evidence="6" id="KW-0226">DNA condensation</keyword>
<name>A0A564YGU0_HYMDI</name>
<accession>A0A564YGU0</accession>
<dbReference type="PANTHER" id="PTHR14418:SF5">
    <property type="entry name" value="CONDENSIN COMPLEX SUBUNIT 3"/>
    <property type="match status" value="1"/>
</dbReference>
<proteinExistence type="inferred from homology"/>
<reference evidence="11 12" key="1">
    <citation type="submission" date="2019-07" db="EMBL/GenBank/DDBJ databases">
        <authorList>
            <person name="Jastrzebski P J."/>
            <person name="Paukszto L."/>
            <person name="Jastrzebski P J."/>
        </authorList>
    </citation>
    <scope>NUCLEOTIDE SEQUENCE [LARGE SCALE GENOMIC DNA]</scope>
    <source>
        <strain evidence="11 12">WMS-il1</strain>
    </source>
</reference>
<dbReference type="SUPFAM" id="SSF48371">
    <property type="entry name" value="ARM repeat"/>
    <property type="match status" value="1"/>
</dbReference>
<evidence type="ECO:0000313" key="12">
    <source>
        <dbReference type="Proteomes" id="UP000321570"/>
    </source>
</evidence>
<evidence type="ECO:0000256" key="4">
    <source>
        <dbReference type="ARBA" id="ARBA00022618"/>
    </source>
</evidence>
<keyword evidence="12" id="KW-1185">Reference proteome</keyword>
<evidence type="ECO:0000259" key="10">
    <source>
        <dbReference type="Pfam" id="PF12719"/>
    </source>
</evidence>
<dbReference type="GO" id="GO:0005737">
    <property type="term" value="C:cytoplasm"/>
    <property type="evidence" value="ECO:0007669"/>
    <property type="project" value="TreeGrafter"/>
</dbReference>
<gene>
    <name evidence="11" type="ORF">WMSIL1_LOCUS6142</name>
</gene>
<comment type="subcellular location">
    <subcellularLocation>
        <location evidence="1">Chromosome</location>
    </subcellularLocation>
</comment>
<evidence type="ECO:0000256" key="7">
    <source>
        <dbReference type="ARBA" id="ARBA00023306"/>
    </source>
</evidence>
<evidence type="ECO:0000256" key="2">
    <source>
        <dbReference type="ARBA" id="ARBA00006533"/>
    </source>
</evidence>
<evidence type="ECO:0000256" key="1">
    <source>
        <dbReference type="ARBA" id="ARBA00004286"/>
    </source>
</evidence>
<keyword evidence="5" id="KW-0498">Mitosis</keyword>